<sequence>MTQDSPLADNAAAPPPDDDTPAETKLSCKGLWKVFGADEDRARRVIQGHDGVIGRDALEREGFAAAVRNADIDVRTGEIFVVMGLSGSGKSTLIRCLSLLLQPTSGELIFDGRDLLGCSEKELIDIRRHKMGMVFQHFALLPHLTVLGNVAFPLEIQGVSRFDAEERAHKMIELVGLGGRETDYPSGLSGGQQQRVGIARSLATDPDLWLLDEPFSALDPLIRREMQDEFLKLQRMLGKTIIFITHDFDEAIRLADRIAIMHSGDIVQIGTPEDLVIRPANDYVRDFTADVTRAKVLSARSIMRPADEGTSFAGDVAPVDRVTDFAARAIETEAPLAVRGRSGRLLGQVDREAVIRVLAEAE</sequence>
<dbReference type="SMART" id="SM00382">
    <property type="entry name" value="AAA"/>
    <property type="match status" value="1"/>
</dbReference>
<dbReference type="GO" id="GO:0006865">
    <property type="term" value="P:amino acid transport"/>
    <property type="evidence" value="ECO:0007669"/>
    <property type="project" value="UniProtKB-UniRule"/>
</dbReference>
<dbReference type="InterPro" id="IPR027417">
    <property type="entry name" value="P-loop_NTPase"/>
</dbReference>
<evidence type="ECO:0000256" key="3">
    <source>
        <dbReference type="ARBA" id="ARBA00022741"/>
    </source>
</evidence>
<comment type="subunit">
    <text evidence="6">The complex is probably composed of two ATP-binding proteins (TmoW), two transmembrane proteins (TmoV) and a solute-binding protein (TmoX).</text>
</comment>
<dbReference type="PROSITE" id="PS50893">
    <property type="entry name" value="ABC_TRANSPORTER_2"/>
    <property type="match status" value="1"/>
</dbReference>
<dbReference type="GO" id="GO:0006970">
    <property type="term" value="P:response to osmotic stress"/>
    <property type="evidence" value="ECO:0007669"/>
    <property type="project" value="UniProtKB-ARBA"/>
</dbReference>
<evidence type="ECO:0000256" key="7">
    <source>
        <dbReference type="RuleBase" id="RU369116"/>
    </source>
</evidence>
<dbReference type="GO" id="GO:0005886">
    <property type="term" value="C:plasma membrane"/>
    <property type="evidence" value="ECO:0007669"/>
    <property type="project" value="UniProtKB-SubCell"/>
</dbReference>
<evidence type="ECO:0000256" key="5">
    <source>
        <dbReference type="ARBA" id="ARBA00051811"/>
    </source>
</evidence>
<keyword evidence="2 7" id="KW-0813">Transport</keyword>
<dbReference type="SUPFAM" id="SSF52540">
    <property type="entry name" value="P-loop containing nucleoside triphosphate hydrolases"/>
    <property type="match status" value="1"/>
</dbReference>
<dbReference type="AlphaFoldDB" id="A0A1I1VLU8"/>
<comment type="similarity">
    <text evidence="1 7">Belongs to the ABC transporter superfamily.</text>
</comment>
<dbReference type="FunFam" id="3.40.50.300:FF:000201">
    <property type="entry name" value="Glycine betaine/L-proline ABC transporter ATP-binding protein"/>
    <property type="match status" value="1"/>
</dbReference>
<dbReference type="PANTHER" id="PTHR43869">
    <property type="entry name" value="GLYCINE BETAINE/PROLINE BETAINE TRANSPORT SYSTEM ATP-BINDING PROTEIN PROV"/>
    <property type="match status" value="1"/>
</dbReference>
<feature type="region of interest" description="Disordered" evidence="8">
    <location>
        <begin position="1"/>
        <end position="24"/>
    </location>
</feature>
<dbReference type="Gene3D" id="3.40.50.300">
    <property type="entry name" value="P-loop containing nucleotide triphosphate hydrolases"/>
    <property type="match status" value="1"/>
</dbReference>
<dbReference type="GO" id="GO:0016887">
    <property type="term" value="F:ATP hydrolysis activity"/>
    <property type="evidence" value="ECO:0007669"/>
    <property type="project" value="UniProtKB-UniRule"/>
</dbReference>
<dbReference type="RefSeq" id="WP_149755178.1">
    <property type="nucleotide sequence ID" value="NZ_FOMS01000003.1"/>
</dbReference>
<feature type="compositionally biased region" description="Low complexity" evidence="8">
    <location>
        <begin position="1"/>
        <end position="12"/>
    </location>
</feature>
<comment type="catalytic activity">
    <reaction evidence="5">
        <text>a quaternary ammonium(out) + ATP + H2O = a quaternary ammonium(in) + ADP + phosphate + H(+)</text>
        <dbReference type="Rhea" id="RHEA:11036"/>
        <dbReference type="ChEBI" id="CHEBI:15377"/>
        <dbReference type="ChEBI" id="CHEBI:15378"/>
        <dbReference type="ChEBI" id="CHEBI:30616"/>
        <dbReference type="ChEBI" id="CHEBI:35267"/>
        <dbReference type="ChEBI" id="CHEBI:43474"/>
        <dbReference type="ChEBI" id="CHEBI:456216"/>
        <dbReference type="EC" id="7.6.2.9"/>
    </reaction>
    <physiologicalReaction direction="left-to-right" evidence="5">
        <dbReference type="Rhea" id="RHEA:11037"/>
    </physiologicalReaction>
</comment>
<dbReference type="PROSITE" id="PS00211">
    <property type="entry name" value="ABC_TRANSPORTER_1"/>
    <property type="match status" value="1"/>
</dbReference>
<keyword evidence="3 7" id="KW-0547">Nucleotide-binding</keyword>
<dbReference type="GO" id="GO:0031460">
    <property type="term" value="P:glycine betaine transport"/>
    <property type="evidence" value="ECO:0007669"/>
    <property type="project" value="InterPro"/>
</dbReference>
<feature type="domain" description="ABC transporter" evidence="9">
    <location>
        <begin position="52"/>
        <end position="288"/>
    </location>
</feature>
<dbReference type="NCBIfam" id="TIGR01186">
    <property type="entry name" value="proV"/>
    <property type="match status" value="1"/>
</dbReference>
<name>A0A1I1VLU8_9RHOB</name>
<dbReference type="EC" id="7.6.2.9" evidence="7"/>
<accession>A0A1I1VLU8</accession>
<keyword evidence="7" id="KW-1003">Cell membrane</keyword>
<dbReference type="OrthoDB" id="9802264at2"/>
<dbReference type="GO" id="GO:0005524">
    <property type="term" value="F:ATP binding"/>
    <property type="evidence" value="ECO:0007669"/>
    <property type="project" value="UniProtKB-UniRule"/>
</dbReference>
<comment type="subunit">
    <text evidence="7">The complex is probably composed of two ATP-binding proteins, two transmembrane proteins and a solute-binding protein.</text>
</comment>
<keyword evidence="4 7" id="KW-0067">ATP-binding</keyword>
<dbReference type="InterPro" id="IPR003593">
    <property type="entry name" value="AAA+_ATPase"/>
</dbReference>
<dbReference type="Pfam" id="PF00005">
    <property type="entry name" value="ABC_tran"/>
    <property type="match status" value="1"/>
</dbReference>
<gene>
    <name evidence="10" type="ORF">SAMN04515678_103280</name>
</gene>
<dbReference type="PANTHER" id="PTHR43869:SF1">
    <property type="entry name" value="GLYCINE BETAINE_PROLINE BETAINE TRANSPORT SYSTEM ATP-BINDING PROTEIN PROV"/>
    <property type="match status" value="1"/>
</dbReference>
<dbReference type="Proteomes" id="UP000325289">
    <property type="component" value="Unassembled WGS sequence"/>
</dbReference>
<keyword evidence="11" id="KW-1185">Reference proteome</keyword>
<dbReference type="InterPro" id="IPR005892">
    <property type="entry name" value="Gly-betaine_transp_ATP-bd"/>
</dbReference>
<evidence type="ECO:0000259" key="9">
    <source>
        <dbReference type="PROSITE" id="PS50893"/>
    </source>
</evidence>
<dbReference type="InterPro" id="IPR017871">
    <property type="entry name" value="ABC_transporter-like_CS"/>
</dbReference>
<comment type="subcellular location">
    <subcellularLocation>
        <location evidence="7">Cell inner membrane</location>
        <topology evidence="7">Peripheral membrane protein</topology>
    </subcellularLocation>
</comment>
<reference evidence="10 11" key="1">
    <citation type="submission" date="2016-10" db="EMBL/GenBank/DDBJ databases">
        <authorList>
            <person name="Varghese N."/>
            <person name="Submissions S."/>
        </authorList>
    </citation>
    <scope>NUCLEOTIDE SEQUENCE [LARGE SCALE GENOMIC DNA]</scope>
    <source>
        <strain evidence="11">YIM D21,KCTC 23444,ACCC 10710</strain>
    </source>
</reference>
<evidence type="ECO:0000256" key="4">
    <source>
        <dbReference type="ARBA" id="ARBA00022840"/>
    </source>
</evidence>
<keyword evidence="7" id="KW-0997">Cell inner membrane</keyword>
<dbReference type="InterPro" id="IPR003439">
    <property type="entry name" value="ABC_transporter-like_ATP-bd"/>
</dbReference>
<dbReference type="InterPro" id="IPR051921">
    <property type="entry name" value="ABC_osmolyte_uptake_ATP-bind"/>
</dbReference>
<dbReference type="GO" id="GO:0015418">
    <property type="term" value="F:ABC-type quaternary ammonium compound transporting activity"/>
    <property type="evidence" value="ECO:0007669"/>
    <property type="project" value="UniProtKB-EC"/>
</dbReference>
<evidence type="ECO:0000256" key="1">
    <source>
        <dbReference type="ARBA" id="ARBA00005417"/>
    </source>
</evidence>
<dbReference type="EMBL" id="FOMS01000003">
    <property type="protein sequence ID" value="SFD83881.1"/>
    <property type="molecule type" value="Genomic_DNA"/>
</dbReference>
<evidence type="ECO:0000313" key="10">
    <source>
        <dbReference type="EMBL" id="SFD83881.1"/>
    </source>
</evidence>
<proteinExistence type="inferred from homology"/>
<evidence type="ECO:0000256" key="2">
    <source>
        <dbReference type="ARBA" id="ARBA00022448"/>
    </source>
</evidence>
<evidence type="ECO:0000313" key="11">
    <source>
        <dbReference type="Proteomes" id="UP000325289"/>
    </source>
</evidence>
<evidence type="ECO:0000256" key="8">
    <source>
        <dbReference type="SAM" id="MobiDB-lite"/>
    </source>
</evidence>
<keyword evidence="7" id="KW-0472">Membrane</keyword>
<protein>
    <recommendedName>
        <fullName evidence="7">Quaternary amine transport ATP-binding protein</fullName>
        <ecNumber evidence="7">7.6.2.9</ecNumber>
    </recommendedName>
</protein>
<evidence type="ECO:0000256" key="6">
    <source>
        <dbReference type="ARBA" id="ARBA00061968"/>
    </source>
</evidence>
<organism evidence="10 11">
    <name type="scientific">Roseivivax sediminis</name>
    <dbReference type="NCBI Taxonomy" id="936889"/>
    <lineage>
        <taxon>Bacteria</taxon>
        <taxon>Pseudomonadati</taxon>
        <taxon>Pseudomonadota</taxon>
        <taxon>Alphaproteobacteria</taxon>
        <taxon>Rhodobacterales</taxon>
        <taxon>Roseobacteraceae</taxon>
        <taxon>Roseivivax</taxon>
    </lineage>
</organism>